<sequence length="266" mass="27199">MTEHASEELIAGYVRGDTTIGPEQEWALEGHLESCAECRARLAEVPDEQVSALVLGAWEGIAPRLGRVAPAPHRRFRHALDTWAAPAMVPWIAGALLVAAFAVLVALVSGGPDGDSPLLLLAPVVPVLGVAAAWSTGLDPMHELVVATPRAGLALVLRRTFAALVAVVPLLTGASLLVGTSPLLWLLPSAACTASSLALGSAVGVHRATLGVAGTWLLLVGGALFVAELPAAVLAWTTTPVWAGIAVVSAVVLVARAEAFTRLAGG</sequence>
<keyword evidence="3" id="KW-1133">Transmembrane helix</keyword>
<evidence type="ECO:0000256" key="2">
    <source>
        <dbReference type="ARBA" id="ARBA00023163"/>
    </source>
</evidence>
<feature type="transmembrane region" description="Helical" evidence="3">
    <location>
        <begin position="233"/>
        <end position="255"/>
    </location>
</feature>
<keyword evidence="2" id="KW-0804">Transcription</keyword>
<dbReference type="InterPro" id="IPR041916">
    <property type="entry name" value="Anti_sigma_zinc_sf"/>
</dbReference>
<evidence type="ECO:0000313" key="4">
    <source>
        <dbReference type="EMBL" id="MBB5067717.1"/>
    </source>
</evidence>
<dbReference type="AlphaFoldDB" id="A0A840NHI1"/>
<evidence type="ECO:0000256" key="3">
    <source>
        <dbReference type="SAM" id="Phobius"/>
    </source>
</evidence>
<dbReference type="Proteomes" id="UP000580474">
    <property type="component" value="Unassembled WGS sequence"/>
</dbReference>
<keyword evidence="1" id="KW-0805">Transcription regulation</keyword>
<feature type="transmembrane region" description="Helical" evidence="3">
    <location>
        <begin position="118"/>
        <end position="135"/>
    </location>
</feature>
<dbReference type="Gene3D" id="1.10.10.1320">
    <property type="entry name" value="Anti-sigma factor, zinc-finger domain"/>
    <property type="match status" value="1"/>
</dbReference>
<keyword evidence="3" id="KW-0812">Transmembrane</keyword>
<protein>
    <submittedName>
        <fullName evidence="4">Uncharacterized protein</fullName>
    </submittedName>
</protein>
<feature type="transmembrane region" description="Helical" evidence="3">
    <location>
        <begin position="156"/>
        <end position="177"/>
    </location>
</feature>
<reference evidence="4 5" key="1">
    <citation type="submission" date="2020-08" db="EMBL/GenBank/DDBJ databases">
        <title>Sequencing the genomes of 1000 actinobacteria strains.</title>
        <authorList>
            <person name="Klenk H.-P."/>
        </authorList>
    </citation>
    <scope>NUCLEOTIDE SEQUENCE [LARGE SCALE GENOMIC DNA]</scope>
    <source>
        <strain evidence="4 5">DSM 45582</strain>
    </source>
</reference>
<dbReference type="RefSeq" id="WP_184477431.1">
    <property type="nucleotide sequence ID" value="NZ_JACHIV010000001.1"/>
</dbReference>
<evidence type="ECO:0000313" key="5">
    <source>
        <dbReference type="Proteomes" id="UP000580474"/>
    </source>
</evidence>
<accession>A0A840NHI1</accession>
<feature type="transmembrane region" description="Helical" evidence="3">
    <location>
        <begin position="183"/>
        <end position="203"/>
    </location>
</feature>
<keyword evidence="5" id="KW-1185">Reference proteome</keyword>
<organism evidence="4 5">
    <name type="scientific">Saccharopolyspora gloriosae</name>
    <dbReference type="NCBI Taxonomy" id="455344"/>
    <lineage>
        <taxon>Bacteria</taxon>
        <taxon>Bacillati</taxon>
        <taxon>Actinomycetota</taxon>
        <taxon>Actinomycetes</taxon>
        <taxon>Pseudonocardiales</taxon>
        <taxon>Pseudonocardiaceae</taxon>
        <taxon>Saccharopolyspora</taxon>
    </lineage>
</organism>
<feature type="transmembrane region" description="Helical" evidence="3">
    <location>
        <begin position="210"/>
        <end position="227"/>
    </location>
</feature>
<evidence type="ECO:0000256" key="1">
    <source>
        <dbReference type="ARBA" id="ARBA00023015"/>
    </source>
</evidence>
<proteinExistence type="predicted"/>
<comment type="caution">
    <text evidence="4">The sequence shown here is derived from an EMBL/GenBank/DDBJ whole genome shotgun (WGS) entry which is preliminary data.</text>
</comment>
<keyword evidence="3" id="KW-0472">Membrane</keyword>
<name>A0A840NHI1_9PSEU</name>
<dbReference type="EMBL" id="JACHIV010000001">
    <property type="protein sequence ID" value="MBB5067717.1"/>
    <property type="molecule type" value="Genomic_DNA"/>
</dbReference>
<gene>
    <name evidence="4" type="ORF">BJ969_000805</name>
</gene>
<feature type="transmembrane region" description="Helical" evidence="3">
    <location>
        <begin position="83"/>
        <end position="106"/>
    </location>
</feature>